<dbReference type="SUPFAM" id="SSF54593">
    <property type="entry name" value="Glyoxalase/Bleomycin resistance protein/Dihydroxybiphenyl dioxygenase"/>
    <property type="match status" value="1"/>
</dbReference>
<reference evidence="2" key="1">
    <citation type="journal article" date="2020" name="mSystems">
        <title>Genome- and Community-Level Interaction Insights into Carbon Utilization and Element Cycling Functions of Hydrothermarchaeota in Hydrothermal Sediment.</title>
        <authorList>
            <person name="Zhou Z."/>
            <person name="Liu Y."/>
            <person name="Xu W."/>
            <person name="Pan J."/>
            <person name="Luo Z.H."/>
            <person name="Li M."/>
        </authorList>
    </citation>
    <scope>NUCLEOTIDE SEQUENCE [LARGE SCALE GENOMIC DNA]</scope>
    <source>
        <strain evidence="2">HyVt-458</strain>
    </source>
</reference>
<dbReference type="PANTHER" id="PTHR36113">
    <property type="entry name" value="LYASE, PUTATIVE-RELATED-RELATED"/>
    <property type="match status" value="1"/>
</dbReference>
<dbReference type="PROSITE" id="PS51819">
    <property type="entry name" value="VOC"/>
    <property type="match status" value="1"/>
</dbReference>
<dbReference type="EMBL" id="DRLF01000309">
    <property type="protein sequence ID" value="HEC06962.1"/>
    <property type="molecule type" value="Genomic_DNA"/>
</dbReference>
<dbReference type="CDD" id="cd06587">
    <property type="entry name" value="VOC"/>
    <property type="match status" value="1"/>
</dbReference>
<feature type="domain" description="VOC" evidence="1">
    <location>
        <begin position="9"/>
        <end position="126"/>
    </location>
</feature>
<dbReference type="AlphaFoldDB" id="A0A831WAX7"/>
<dbReference type="Pfam" id="PF00903">
    <property type="entry name" value="Glyoxalase"/>
    <property type="match status" value="1"/>
</dbReference>
<evidence type="ECO:0000313" key="2">
    <source>
        <dbReference type="EMBL" id="HEC06962.1"/>
    </source>
</evidence>
<dbReference type="InterPro" id="IPR051332">
    <property type="entry name" value="Fosfomycin_Res_Enzymes"/>
</dbReference>
<dbReference type="InterPro" id="IPR004360">
    <property type="entry name" value="Glyas_Fos-R_dOase_dom"/>
</dbReference>
<name>A0A831WAX7_9GAMM</name>
<comment type="caution">
    <text evidence="2">The sequence shown here is derived from an EMBL/GenBank/DDBJ whole genome shotgun (WGS) entry which is preliminary data.</text>
</comment>
<accession>A0A831WAX7</accession>
<dbReference type="InterPro" id="IPR037523">
    <property type="entry name" value="VOC_core"/>
</dbReference>
<evidence type="ECO:0000259" key="1">
    <source>
        <dbReference type="PROSITE" id="PS51819"/>
    </source>
</evidence>
<dbReference type="Gene3D" id="3.10.180.10">
    <property type="entry name" value="2,3-Dihydroxybiphenyl 1,2-Dioxygenase, domain 1"/>
    <property type="match status" value="1"/>
</dbReference>
<dbReference type="Proteomes" id="UP000886339">
    <property type="component" value="Unassembled WGS sequence"/>
</dbReference>
<proteinExistence type="predicted"/>
<dbReference type="PANTHER" id="PTHR36113:SF1">
    <property type="entry name" value="GLYOXALASE_BLEOMYCIN RESISTANCE PROTEIN_DIOXYGENASE"/>
    <property type="match status" value="1"/>
</dbReference>
<sequence length="137" mass="15907">MNRPEMSYGLRHVALYVRDLPACERFYVDLLGMKVEWRPDQRNIYLSSGSDNLALHQAAAEITDEAVQRLDHIGFFLATASLVDEWFAWLREQGVPMRTEPRTHRDGARSFYCCDPDGTLVQIIFHPPVRDWEARRG</sequence>
<gene>
    <name evidence="2" type="ORF">ENJ12_08930</name>
</gene>
<organism evidence="2">
    <name type="scientific">Thiolapillus brandeum</name>
    <dbReference type="NCBI Taxonomy" id="1076588"/>
    <lineage>
        <taxon>Bacteria</taxon>
        <taxon>Pseudomonadati</taxon>
        <taxon>Pseudomonadota</taxon>
        <taxon>Gammaproteobacteria</taxon>
        <taxon>Chromatiales</taxon>
        <taxon>Sedimenticolaceae</taxon>
        <taxon>Thiolapillus</taxon>
    </lineage>
</organism>
<dbReference type="InterPro" id="IPR029068">
    <property type="entry name" value="Glyas_Bleomycin-R_OHBP_Dase"/>
</dbReference>
<protein>
    <submittedName>
        <fullName evidence="2">VOC family protein</fullName>
    </submittedName>
</protein>